<keyword evidence="3" id="KW-1185">Reference proteome</keyword>
<dbReference type="Gene3D" id="1.10.3210.10">
    <property type="entry name" value="Hypothetical protein af1432"/>
    <property type="match status" value="1"/>
</dbReference>
<dbReference type="InterPro" id="IPR039967">
    <property type="entry name" value="MJ1020-like"/>
</dbReference>
<dbReference type="OrthoDB" id="103508at2157"/>
<proteinExistence type="predicted"/>
<dbReference type="STRING" id="1184251.TCELL_0634"/>
<dbReference type="KEGG" id="thg:TCELL_0634"/>
<evidence type="ECO:0000259" key="1">
    <source>
        <dbReference type="Pfam" id="PF01966"/>
    </source>
</evidence>
<feature type="domain" description="HD" evidence="1">
    <location>
        <begin position="90"/>
        <end position="176"/>
    </location>
</feature>
<dbReference type="InterPro" id="IPR006674">
    <property type="entry name" value="HD_domain"/>
</dbReference>
<dbReference type="EMBL" id="CP003531">
    <property type="protein sequence ID" value="AFK51058.1"/>
    <property type="molecule type" value="Genomic_DNA"/>
</dbReference>
<dbReference type="Proteomes" id="UP000005270">
    <property type="component" value="Chromosome"/>
</dbReference>
<sequence length="262" mass="28809">MVVVSPQLVKTLVAGSRLLEEAYYTLLNDVEVQALWEMANVMAVKRLRYNDHGPVHAQIAAGAALYLYQLLRKKGVESSLIKDGIVDTEEEAALVPLVGALLHDVGNSVHRDNHERVGALLSEPIVSRLLGSLIDDPRKRVRLRQEILHSIYCTAYDVDCLTVEAGCVKVGDGLDMAEGRARVPYSLGNINIHSLSALSIKSVEVLEGESSPVKILVYMDETAGVFQVDEVLMPKLKTTPLRKYVEVYAISGDRVLKTYSPS</sequence>
<dbReference type="HOGENOM" id="CLU_068640_0_0_2"/>
<dbReference type="Pfam" id="PF01966">
    <property type="entry name" value="HD"/>
    <property type="match status" value="1"/>
</dbReference>
<evidence type="ECO:0000313" key="3">
    <source>
        <dbReference type="Proteomes" id="UP000005270"/>
    </source>
</evidence>
<name>I3TE70_THEC1</name>
<dbReference type="GeneID" id="13012946"/>
<dbReference type="InParanoid" id="I3TE70"/>
<dbReference type="AlphaFoldDB" id="I3TE70"/>
<dbReference type="SUPFAM" id="SSF109604">
    <property type="entry name" value="HD-domain/PDEase-like"/>
    <property type="match status" value="1"/>
</dbReference>
<evidence type="ECO:0000313" key="2">
    <source>
        <dbReference type="EMBL" id="AFK51058.1"/>
    </source>
</evidence>
<dbReference type="GO" id="GO:0016787">
    <property type="term" value="F:hydrolase activity"/>
    <property type="evidence" value="ECO:0007669"/>
    <property type="project" value="UniProtKB-KW"/>
</dbReference>
<dbReference type="RefSeq" id="WP_014737308.1">
    <property type="nucleotide sequence ID" value="NC_017954.1"/>
</dbReference>
<organism evidence="2 3">
    <name type="scientific">Thermogladius calderae (strain DSM 22663 / VKM B-2946 / 1633)</name>
    <dbReference type="NCBI Taxonomy" id="1184251"/>
    <lineage>
        <taxon>Archaea</taxon>
        <taxon>Thermoproteota</taxon>
        <taxon>Thermoprotei</taxon>
        <taxon>Desulfurococcales</taxon>
        <taxon>Desulfurococcaceae</taxon>
        <taxon>Thermogladius</taxon>
    </lineage>
</organism>
<protein>
    <submittedName>
        <fullName evidence="2">Metal dependent phosphohydrolase</fullName>
    </submittedName>
</protein>
<reference evidence="2 3" key="1">
    <citation type="journal article" date="2012" name="J. Bacteriol.">
        <title>Complete genome sequence of the hyperthermophilic cellulolytic Crenarchaeon 'Thermogladius cellulolyticus' 1633.</title>
        <authorList>
            <person name="Mardanov A.V."/>
            <person name="Kochetkova T.V."/>
            <person name="Beletsky A.V."/>
            <person name="Bonch-Osmolovskaya E.A."/>
            <person name="Ravin N.V."/>
            <person name="Skryabin K.G."/>
        </authorList>
    </citation>
    <scope>NUCLEOTIDE SEQUENCE [LARGE SCALE GENOMIC DNA]</scope>
    <source>
        <strain evidence="3">DSM 22663 / VKM B-2946 / 1633</strain>
    </source>
</reference>
<gene>
    <name evidence="2" type="ordered locus">TCELL_0634</name>
</gene>
<dbReference type="PANTHER" id="PTHR40517">
    <property type="entry name" value="METAL-DEPENDENT PHOSPHOHYDROLASE, HD SUPERFAMILY-RELATED"/>
    <property type="match status" value="1"/>
</dbReference>
<accession>I3TE70</accession>
<keyword evidence="2" id="KW-0378">Hydrolase</keyword>
<dbReference type="PANTHER" id="PTHR40517:SF1">
    <property type="entry name" value="METAL-DEPENDENT PHOSPHOHYDROLASE, HD SUPERFAMILY-RELATED"/>
    <property type="match status" value="1"/>
</dbReference>
<dbReference type="eggNOG" id="arCOG04230">
    <property type="taxonomic scope" value="Archaea"/>
</dbReference>